<dbReference type="AlphaFoldDB" id="A0A388T8N1"/>
<dbReference type="GO" id="GO:0003677">
    <property type="term" value="F:DNA binding"/>
    <property type="evidence" value="ECO:0007669"/>
    <property type="project" value="InterPro"/>
</dbReference>
<evidence type="ECO:0000313" key="3">
    <source>
        <dbReference type="Proteomes" id="UP000269352"/>
    </source>
</evidence>
<sequence length="116" mass="13494">MQDFQHLKMQIGKKLRELRLKKGLTVDVLTGLVNINYANYVRLENAKNNNPGLDILYRLAEFHGVPLNYFLQERGVKTVPSESAGVEKQLLSVFRKIRPNLQLLWLRLMSQTSREK</sequence>
<dbReference type="CDD" id="cd00093">
    <property type="entry name" value="HTH_XRE"/>
    <property type="match status" value="1"/>
</dbReference>
<keyword evidence="3" id="KW-1185">Reference proteome</keyword>
<dbReference type="SMART" id="SM00530">
    <property type="entry name" value="HTH_XRE"/>
    <property type="match status" value="1"/>
</dbReference>
<dbReference type="Pfam" id="PF12844">
    <property type="entry name" value="HTH_19"/>
    <property type="match status" value="1"/>
</dbReference>
<proteinExistence type="predicted"/>
<dbReference type="InterPro" id="IPR001387">
    <property type="entry name" value="Cro/C1-type_HTH"/>
</dbReference>
<comment type="caution">
    <text evidence="2">The sequence shown here is derived from an EMBL/GenBank/DDBJ whole genome shotgun (WGS) entry which is preliminary data.</text>
</comment>
<dbReference type="SUPFAM" id="SSF47413">
    <property type="entry name" value="lambda repressor-like DNA-binding domains"/>
    <property type="match status" value="1"/>
</dbReference>
<evidence type="ECO:0000259" key="1">
    <source>
        <dbReference type="PROSITE" id="PS50943"/>
    </source>
</evidence>
<dbReference type="InterPro" id="IPR010982">
    <property type="entry name" value="Lambda_DNA-bd_dom_sf"/>
</dbReference>
<dbReference type="Proteomes" id="UP000269352">
    <property type="component" value="Unassembled WGS sequence"/>
</dbReference>
<protein>
    <submittedName>
        <fullName evidence="2">Helix-turn-helix domain containing protein</fullName>
    </submittedName>
</protein>
<name>A0A388T8N1_TERA1</name>
<evidence type="ECO:0000313" key="2">
    <source>
        <dbReference type="EMBL" id="GBR72977.1"/>
    </source>
</evidence>
<dbReference type="Gene3D" id="1.10.260.40">
    <property type="entry name" value="lambda repressor-like DNA-binding domains"/>
    <property type="match status" value="1"/>
</dbReference>
<dbReference type="PROSITE" id="PS50943">
    <property type="entry name" value="HTH_CROC1"/>
    <property type="match status" value="1"/>
</dbReference>
<reference evidence="2 3" key="1">
    <citation type="journal article" date="2019" name="ISME J.">
        <title>Genome analyses of uncultured TG2/ZB3 bacteria in 'Margulisbacteria' specifically attached to ectosymbiotic spirochetes of protists in the termite gut.</title>
        <authorList>
            <person name="Utami Y.D."/>
            <person name="Kuwahara H."/>
            <person name="Igai K."/>
            <person name="Murakami T."/>
            <person name="Sugaya K."/>
            <person name="Morikawa T."/>
            <person name="Nagura Y."/>
            <person name="Yuki M."/>
            <person name="Deevong P."/>
            <person name="Inoue T."/>
            <person name="Kihara K."/>
            <person name="Lo N."/>
            <person name="Yamada A."/>
            <person name="Ohkuma M."/>
            <person name="Hongoh Y."/>
        </authorList>
    </citation>
    <scope>NUCLEOTIDE SEQUENCE [LARGE SCALE GENOMIC DNA]</scope>
    <source>
        <strain evidence="2">NkOx7-01</strain>
    </source>
</reference>
<dbReference type="EMBL" id="BGZN01000004">
    <property type="protein sequence ID" value="GBR72977.1"/>
    <property type="molecule type" value="Genomic_DNA"/>
</dbReference>
<gene>
    <name evidence="2" type="ORF">NO1_0433</name>
</gene>
<organism evidence="2 3">
    <name type="scientific">Termititenax aidoneus</name>
    <dbReference type="NCBI Taxonomy" id="2218524"/>
    <lineage>
        <taxon>Bacteria</taxon>
        <taxon>Bacillati</taxon>
        <taxon>Candidatus Margulisiibacteriota</taxon>
        <taxon>Candidatus Termititenacia</taxon>
        <taxon>Candidatus Termititenacales</taxon>
        <taxon>Candidatus Termititenacaceae</taxon>
        <taxon>Candidatus Termititenax</taxon>
    </lineage>
</organism>
<accession>A0A388T8N1</accession>
<feature type="domain" description="HTH cro/C1-type" evidence="1">
    <location>
        <begin position="15"/>
        <end position="70"/>
    </location>
</feature>